<reference evidence="2" key="1">
    <citation type="submission" date="2023-03" db="EMBL/GenBank/DDBJ databases">
        <title>Electrophorus voltai genome.</title>
        <authorList>
            <person name="Bian C."/>
        </authorList>
    </citation>
    <scope>NUCLEOTIDE SEQUENCE</scope>
    <source>
        <strain evidence="2">CB-2022</strain>
        <tissue evidence="2">Muscle</tissue>
    </source>
</reference>
<feature type="compositionally biased region" description="Pro residues" evidence="1">
    <location>
        <begin position="52"/>
        <end position="61"/>
    </location>
</feature>
<evidence type="ECO:0000313" key="3">
    <source>
        <dbReference type="Proteomes" id="UP001239994"/>
    </source>
</evidence>
<gene>
    <name evidence="2" type="ORF">P4O66_003331</name>
</gene>
<evidence type="ECO:0000256" key="1">
    <source>
        <dbReference type="SAM" id="MobiDB-lite"/>
    </source>
</evidence>
<organism evidence="2 3">
    <name type="scientific">Electrophorus voltai</name>
    <dbReference type="NCBI Taxonomy" id="2609070"/>
    <lineage>
        <taxon>Eukaryota</taxon>
        <taxon>Metazoa</taxon>
        <taxon>Chordata</taxon>
        <taxon>Craniata</taxon>
        <taxon>Vertebrata</taxon>
        <taxon>Euteleostomi</taxon>
        <taxon>Actinopterygii</taxon>
        <taxon>Neopterygii</taxon>
        <taxon>Teleostei</taxon>
        <taxon>Ostariophysi</taxon>
        <taxon>Gymnotiformes</taxon>
        <taxon>Gymnotoidei</taxon>
        <taxon>Gymnotidae</taxon>
        <taxon>Electrophorus</taxon>
    </lineage>
</organism>
<keyword evidence="3" id="KW-1185">Reference proteome</keyword>
<feature type="region of interest" description="Disordered" evidence="1">
    <location>
        <begin position="43"/>
        <end position="136"/>
    </location>
</feature>
<dbReference type="EMBL" id="JAROKS010000026">
    <property type="protein sequence ID" value="KAK1784648.1"/>
    <property type="molecule type" value="Genomic_DNA"/>
</dbReference>
<dbReference type="AlphaFoldDB" id="A0AAD8YP28"/>
<dbReference type="Proteomes" id="UP001239994">
    <property type="component" value="Unassembled WGS sequence"/>
</dbReference>
<comment type="caution">
    <text evidence="2">The sequence shown here is derived from an EMBL/GenBank/DDBJ whole genome shotgun (WGS) entry which is preliminary data.</text>
</comment>
<protein>
    <submittedName>
        <fullName evidence="2">Uncharacterized protein</fullName>
    </submittedName>
</protein>
<name>A0AAD8YP28_9TELE</name>
<accession>A0AAD8YP28</accession>
<evidence type="ECO:0000313" key="2">
    <source>
        <dbReference type="EMBL" id="KAK1784648.1"/>
    </source>
</evidence>
<proteinExistence type="predicted"/>
<sequence>MLGTLAENDKIHWKDLVRPLVLTYNCTRNDRIVYSPYEFMDTASVDSESNVPPEPKVPPKALPRRRRSGISRLPSVAYGEAASSDEDTPSAKARSPRAQASAPKSGKGKEAASPVPTPETDKSAGALPDTRAPKPE</sequence>